<evidence type="ECO:0000313" key="1">
    <source>
        <dbReference type="EMBL" id="KAG0424137.1"/>
    </source>
</evidence>
<sequence length="729" mass="82311">MDEIAKLEYLSLVSKICTELDNHLGINDKDMAEFIIDLADKNNTFESFKKALEENEAEFSDSFTANLLRIIQHMRPKKHTSSQPKEGFEEKPRTELDIKRERFPFLALPNDPKARTLLEEDVKVASDAFAELEALAPGARSRTKSPYSRRYSSRRSRSRSHDRDRRRSRSKDRHQASGSGSSSSHKDRNAPPVSPDPVVGQLRREGRITNVGDVVARGQRVKVKVLSFTGQKTSLSMKDVDQDTGEDLNPVRRAGDPESQEAARNPDRPCSLPLVARPDDDDVDNRRRVQRISSPEKWEIKQMLSANCIDKSELPDFDESTGILPKEDDDEEDLEIELVEEEPPFLRGHGRSNLQDLSPVRIVKVCCQWSAMMQSALAKERREQKQQQREAEMDSIPAGLNKHWIDPMPDADGRTLAANMRGIGMMTQELPEWKKHVTGGAKASYGKKTQMTILEQRQSLPIYKLKDELVKAVTDNQILIVIGETGSGKTTQITQYLAEAGFTTRGKIGCTQPRRVAAMSVAKRVAEEFGCRLGQEVGYTIRFEDCTSPETLIKYMTDGMLLRECLIDLDLLSYSIIMLDEAHERTIHTDVLFGLLKNAVKKRPQLKLIVTSATLDAVKFSQYFFEAPIFTIPGRTFPVEILYTKEPETDYLDASLITVMQIHLTEPPGDILLFLTGQEEIDTACEILYERMKSLGPDVPELIILPVYSALPSEMQTRIFEPATPGSRK</sequence>
<proteinExistence type="predicted"/>
<protein>
    <submittedName>
        <fullName evidence="1">Uncharacterized protein</fullName>
    </submittedName>
</protein>
<organism evidence="1 2">
    <name type="scientific">Ixodes persulcatus</name>
    <name type="common">Taiga tick</name>
    <dbReference type="NCBI Taxonomy" id="34615"/>
    <lineage>
        <taxon>Eukaryota</taxon>
        <taxon>Metazoa</taxon>
        <taxon>Ecdysozoa</taxon>
        <taxon>Arthropoda</taxon>
        <taxon>Chelicerata</taxon>
        <taxon>Arachnida</taxon>
        <taxon>Acari</taxon>
        <taxon>Parasitiformes</taxon>
        <taxon>Ixodida</taxon>
        <taxon>Ixodoidea</taxon>
        <taxon>Ixodidae</taxon>
        <taxon>Ixodinae</taxon>
        <taxon>Ixodes</taxon>
    </lineage>
</organism>
<comment type="caution">
    <text evidence="1">The sequence shown here is derived from an EMBL/GenBank/DDBJ whole genome shotgun (WGS) entry which is preliminary data.</text>
</comment>
<reference evidence="1 2" key="1">
    <citation type="journal article" date="2020" name="Cell">
        <title>Large-Scale Comparative Analyses of Tick Genomes Elucidate Their Genetic Diversity and Vector Capacities.</title>
        <authorList>
            <consortium name="Tick Genome and Microbiome Consortium (TIGMIC)"/>
            <person name="Jia N."/>
            <person name="Wang J."/>
            <person name="Shi W."/>
            <person name="Du L."/>
            <person name="Sun Y."/>
            <person name="Zhan W."/>
            <person name="Jiang J.F."/>
            <person name="Wang Q."/>
            <person name="Zhang B."/>
            <person name="Ji P."/>
            <person name="Bell-Sakyi L."/>
            <person name="Cui X.M."/>
            <person name="Yuan T.T."/>
            <person name="Jiang B.G."/>
            <person name="Yang W.F."/>
            <person name="Lam T.T."/>
            <person name="Chang Q.C."/>
            <person name="Ding S.J."/>
            <person name="Wang X.J."/>
            <person name="Zhu J.G."/>
            <person name="Ruan X.D."/>
            <person name="Zhao L."/>
            <person name="Wei J.T."/>
            <person name="Ye R.Z."/>
            <person name="Que T.C."/>
            <person name="Du C.H."/>
            <person name="Zhou Y.H."/>
            <person name="Cheng J.X."/>
            <person name="Dai P.F."/>
            <person name="Guo W.B."/>
            <person name="Han X.H."/>
            <person name="Huang E.J."/>
            <person name="Li L.F."/>
            <person name="Wei W."/>
            <person name="Gao Y.C."/>
            <person name="Liu J.Z."/>
            <person name="Shao H.Z."/>
            <person name="Wang X."/>
            <person name="Wang C.C."/>
            <person name="Yang T.C."/>
            <person name="Huo Q.B."/>
            <person name="Li W."/>
            <person name="Chen H.Y."/>
            <person name="Chen S.E."/>
            <person name="Zhou L.G."/>
            <person name="Ni X.B."/>
            <person name="Tian J.H."/>
            <person name="Sheng Y."/>
            <person name="Liu T."/>
            <person name="Pan Y.S."/>
            <person name="Xia L.Y."/>
            <person name="Li J."/>
            <person name="Zhao F."/>
            <person name="Cao W.C."/>
        </authorList>
    </citation>
    <scope>NUCLEOTIDE SEQUENCE [LARGE SCALE GENOMIC DNA]</scope>
    <source>
        <strain evidence="1">Iper-2018</strain>
    </source>
</reference>
<feature type="non-terminal residue" evidence="1">
    <location>
        <position position="729"/>
    </location>
</feature>
<keyword evidence="2" id="KW-1185">Reference proteome</keyword>
<gene>
    <name evidence="1" type="ORF">HPB47_000123</name>
</gene>
<name>A0AC60PSN9_IXOPE</name>
<evidence type="ECO:0000313" key="2">
    <source>
        <dbReference type="Proteomes" id="UP000805193"/>
    </source>
</evidence>
<dbReference type="EMBL" id="JABSTQ010010011">
    <property type="protein sequence ID" value="KAG0424137.1"/>
    <property type="molecule type" value="Genomic_DNA"/>
</dbReference>
<accession>A0AC60PSN9</accession>
<dbReference type="Proteomes" id="UP000805193">
    <property type="component" value="Unassembled WGS sequence"/>
</dbReference>